<gene>
    <name evidence="2" type="ORF">CEPIT_LOCUS9872</name>
</gene>
<evidence type="ECO:0000313" key="3">
    <source>
        <dbReference type="Proteomes" id="UP001152523"/>
    </source>
</evidence>
<name>A0AAV0CW23_9ASTE</name>
<protein>
    <recommendedName>
        <fullName evidence="1">Replication protein A 70 kDa DNA-binding subunit B/D first OB fold domain-containing protein</fullName>
    </recommendedName>
</protein>
<evidence type="ECO:0000259" key="1">
    <source>
        <dbReference type="Pfam" id="PF02721"/>
    </source>
</evidence>
<comment type="caution">
    <text evidence="2">The sequence shown here is derived from an EMBL/GenBank/DDBJ whole genome shotgun (WGS) entry which is preliminary data.</text>
</comment>
<proteinExistence type="predicted"/>
<keyword evidence="3" id="KW-1185">Reference proteome</keyword>
<reference evidence="2" key="1">
    <citation type="submission" date="2022-07" db="EMBL/GenBank/DDBJ databases">
        <authorList>
            <person name="Macas J."/>
            <person name="Novak P."/>
            <person name="Neumann P."/>
        </authorList>
    </citation>
    <scope>NUCLEOTIDE SEQUENCE</scope>
</reference>
<dbReference type="EMBL" id="CAMAPF010000056">
    <property type="protein sequence ID" value="CAH9086632.1"/>
    <property type="molecule type" value="Genomic_DNA"/>
</dbReference>
<dbReference type="SUPFAM" id="SSF50249">
    <property type="entry name" value="Nucleic acid-binding proteins"/>
    <property type="match status" value="1"/>
</dbReference>
<dbReference type="Pfam" id="PF02721">
    <property type="entry name" value="DUF223"/>
    <property type="match status" value="1"/>
</dbReference>
<dbReference type="Gene3D" id="2.40.50.140">
    <property type="entry name" value="Nucleic acid-binding proteins"/>
    <property type="match status" value="1"/>
</dbReference>
<dbReference type="AlphaFoldDB" id="A0AAV0CW23"/>
<dbReference type="InterPro" id="IPR003871">
    <property type="entry name" value="RFA1B/D_OB_1st"/>
</dbReference>
<evidence type="ECO:0000313" key="2">
    <source>
        <dbReference type="EMBL" id="CAH9086632.1"/>
    </source>
</evidence>
<feature type="domain" description="Replication protein A 70 kDa DNA-binding subunit B/D first OB fold" evidence="1">
    <location>
        <begin position="3"/>
        <end position="81"/>
    </location>
</feature>
<dbReference type="InterPro" id="IPR012340">
    <property type="entry name" value="NA-bd_OB-fold"/>
</dbReference>
<accession>A0AAV0CW23</accession>
<organism evidence="2 3">
    <name type="scientific">Cuscuta epithymum</name>
    <dbReference type="NCBI Taxonomy" id="186058"/>
    <lineage>
        <taxon>Eukaryota</taxon>
        <taxon>Viridiplantae</taxon>
        <taxon>Streptophyta</taxon>
        <taxon>Embryophyta</taxon>
        <taxon>Tracheophyta</taxon>
        <taxon>Spermatophyta</taxon>
        <taxon>Magnoliopsida</taxon>
        <taxon>eudicotyledons</taxon>
        <taxon>Gunneridae</taxon>
        <taxon>Pentapetalae</taxon>
        <taxon>asterids</taxon>
        <taxon>lamiids</taxon>
        <taxon>Solanales</taxon>
        <taxon>Convolvulaceae</taxon>
        <taxon>Cuscuteae</taxon>
        <taxon>Cuscuta</taxon>
        <taxon>Cuscuta subgen. Cuscuta</taxon>
    </lineage>
</organism>
<sequence>MWSMIREIDQTKTTWAIKARAARVYREPAHDGFPPSLEVIFHNAEGSKIHAHVPDQFVAKFHALFREGHIFAVKNFMVEKKLYVFQNNNKCQAKVF</sequence>
<dbReference type="Proteomes" id="UP001152523">
    <property type="component" value="Unassembled WGS sequence"/>
</dbReference>